<proteinExistence type="predicted"/>
<reference evidence="2" key="3">
    <citation type="journal article" date="2017" name="Nature">
        <title>Genome sequence of the progenitor of the wheat D genome Aegilops tauschii.</title>
        <authorList>
            <person name="Luo M.C."/>
            <person name="Gu Y.Q."/>
            <person name="Puiu D."/>
            <person name="Wang H."/>
            <person name="Twardziok S.O."/>
            <person name="Deal K.R."/>
            <person name="Huo N."/>
            <person name="Zhu T."/>
            <person name="Wang L."/>
            <person name="Wang Y."/>
            <person name="McGuire P.E."/>
            <person name="Liu S."/>
            <person name="Long H."/>
            <person name="Ramasamy R.K."/>
            <person name="Rodriguez J.C."/>
            <person name="Van S.L."/>
            <person name="Yuan L."/>
            <person name="Wang Z."/>
            <person name="Xia Z."/>
            <person name="Xiao L."/>
            <person name="Anderson O.D."/>
            <person name="Ouyang S."/>
            <person name="Liang Y."/>
            <person name="Zimin A.V."/>
            <person name="Pertea G."/>
            <person name="Qi P."/>
            <person name="Bennetzen J.L."/>
            <person name="Dai X."/>
            <person name="Dawson M.W."/>
            <person name="Muller H.G."/>
            <person name="Kugler K."/>
            <person name="Rivarola-Duarte L."/>
            <person name="Spannagl M."/>
            <person name="Mayer K.F.X."/>
            <person name="Lu F.H."/>
            <person name="Bevan M.W."/>
            <person name="Leroy P."/>
            <person name="Li P."/>
            <person name="You F.M."/>
            <person name="Sun Q."/>
            <person name="Liu Z."/>
            <person name="Lyons E."/>
            <person name="Wicker T."/>
            <person name="Salzberg S.L."/>
            <person name="Devos K.M."/>
            <person name="Dvorak J."/>
        </authorList>
    </citation>
    <scope>NUCLEOTIDE SEQUENCE [LARGE SCALE GENOMIC DNA]</scope>
    <source>
        <strain evidence="2">cv. AL8/78</strain>
    </source>
</reference>
<feature type="compositionally biased region" description="Basic residues" evidence="1">
    <location>
        <begin position="27"/>
        <end position="38"/>
    </location>
</feature>
<feature type="compositionally biased region" description="Basic and acidic residues" evidence="1">
    <location>
        <begin position="80"/>
        <end position="96"/>
    </location>
</feature>
<evidence type="ECO:0000256" key="1">
    <source>
        <dbReference type="SAM" id="MobiDB-lite"/>
    </source>
</evidence>
<reference evidence="3" key="2">
    <citation type="journal article" date="2017" name="Nat. Plants">
        <title>The Aegilops tauschii genome reveals multiple impacts of transposons.</title>
        <authorList>
            <person name="Zhao G."/>
            <person name="Zou C."/>
            <person name="Li K."/>
            <person name="Wang K."/>
            <person name="Li T."/>
            <person name="Gao L."/>
            <person name="Zhang X."/>
            <person name="Wang H."/>
            <person name="Yang Z."/>
            <person name="Liu X."/>
            <person name="Jiang W."/>
            <person name="Mao L."/>
            <person name="Kong X."/>
            <person name="Jiao Y."/>
            <person name="Jia J."/>
        </authorList>
    </citation>
    <scope>NUCLEOTIDE SEQUENCE [LARGE SCALE GENOMIC DNA]</scope>
    <source>
        <strain evidence="3">cv. AL8/78</strain>
    </source>
</reference>
<dbReference type="Proteomes" id="UP000015105">
    <property type="component" value="Chromosome 7D"/>
</dbReference>
<keyword evidence="3" id="KW-1185">Reference proteome</keyword>
<dbReference type="EnsemblPlants" id="AET7Gv20649000.15">
    <property type="protein sequence ID" value="AET7Gv20649000.15"/>
    <property type="gene ID" value="AET7Gv20649000"/>
</dbReference>
<feature type="compositionally biased region" description="Polar residues" evidence="1">
    <location>
        <begin position="68"/>
        <end position="79"/>
    </location>
</feature>
<accession>A0A453RP41</accession>
<dbReference type="AlphaFoldDB" id="A0A453RP41"/>
<feature type="compositionally biased region" description="Polar residues" evidence="1">
    <location>
        <begin position="100"/>
        <end position="110"/>
    </location>
</feature>
<reference evidence="2" key="4">
    <citation type="submission" date="2019-03" db="UniProtKB">
        <authorList>
            <consortium name="EnsemblPlants"/>
        </authorList>
    </citation>
    <scope>IDENTIFICATION</scope>
</reference>
<evidence type="ECO:0000313" key="2">
    <source>
        <dbReference type="EnsemblPlants" id="AET7Gv20649000.15"/>
    </source>
</evidence>
<feature type="region of interest" description="Disordered" evidence="1">
    <location>
        <begin position="27"/>
        <end position="110"/>
    </location>
</feature>
<sequence length="147" mass="16466">MNRWAHAQKSKTYTTSHLAINTRLHTSHHAHNRLKADRHKPMTTSCIGKVDASPGRPAHQRPEEETTKTSSNLGNNISTHVEDDQLHRQDRQDTRRIQGNGKTTDTSKAKNTCELVPEVLVQKPNLEHGGSVLATPKIKVLFMQPQG</sequence>
<evidence type="ECO:0000313" key="3">
    <source>
        <dbReference type="Proteomes" id="UP000015105"/>
    </source>
</evidence>
<dbReference type="Gramene" id="AET7Gv20649000.15">
    <property type="protein sequence ID" value="AET7Gv20649000.15"/>
    <property type="gene ID" value="AET7Gv20649000"/>
</dbReference>
<reference evidence="3" key="1">
    <citation type="journal article" date="2014" name="Science">
        <title>Ancient hybridizations among the ancestral genomes of bread wheat.</title>
        <authorList>
            <consortium name="International Wheat Genome Sequencing Consortium,"/>
            <person name="Marcussen T."/>
            <person name="Sandve S.R."/>
            <person name="Heier L."/>
            <person name="Spannagl M."/>
            <person name="Pfeifer M."/>
            <person name="Jakobsen K.S."/>
            <person name="Wulff B.B."/>
            <person name="Steuernagel B."/>
            <person name="Mayer K.F."/>
            <person name="Olsen O.A."/>
        </authorList>
    </citation>
    <scope>NUCLEOTIDE SEQUENCE [LARGE SCALE GENOMIC DNA]</scope>
    <source>
        <strain evidence="3">cv. AL8/78</strain>
    </source>
</reference>
<protein>
    <submittedName>
        <fullName evidence="2">Uncharacterized protein</fullName>
    </submittedName>
</protein>
<reference evidence="2" key="5">
    <citation type="journal article" date="2021" name="G3 (Bethesda)">
        <title>Aegilops tauschii genome assembly Aet v5.0 features greater sequence contiguity and improved annotation.</title>
        <authorList>
            <person name="Wang L."/>
            <person name="Zhu T."/>
            <person name="Rodriguez J.C."/>
            <person name="Deal K.R."/>
            <person name="Dubcovsky J."/>
            <person name="McGuire P.E."/>
            <person name="Lux T."/>
            <person name="Spannagl M."/>
            <person name="Mayer K.F.X."/>
            <person name="Baldrich P."/>
            <person name="Meyers B.C."/>
            <person name="Huo N."/>
            <person name="Gu Y.Q."/>
            <person name="Zhou H."/>
            <person name="Devos K.M."/>
            <person name="Bennetzen J.L."/>
            <person name="Unver T."/>
            <person name="Budak H."/>
            <person name="Gulick P.J."/>
            <person name="Galiba G."/>
            <person name="Kalapos B."/>
            <person name="Nelson D.R."/>
            <person name="Li P."/>
            <person name="You F.M."/>
            <person name="Luo M.C."/>
            <person name="Dvorak J."/>
        </authorList>
    </citation>
    <scope>NUCLEOTIDE SEQUENCE [LARGE SCALE GENOMIC DNA]</scope>
    <source>
        <strain evidence="2">cv. AL8/78</strain>
    </source>
</reference>
<organism evidence="2 3">
    <name type="scientific">Aegilops tauschii subsp. strangulata</name>
    <name type="common">Goatgrass</name>
    <dbReference type="NCBI Taxonomy" id="200361"/>
    <lineage>
        <taxon>Eukaryota</taxon>
        <taxon>Viridiplantae</taxon>
        <taxon>Streptophyta</taxon>
        <taxon>Embryophyta</taxon>
        <taxon>Tracheophyta</taxon>
        <taxon>Spermatophyta</taxon>
        <taxon>Magnoliopsida</taxon>
        <taxon>Liliopsida</taxon>
        <taxon>Poales</taxon>
        <taxon>Poaceae</taxon>
        <taxon>BOP clade</taxon>
        <taxon>Pooideae</taxon>
        <taxon>Triticodae</taxon>
        <taxon>Triticeae</taxon>
        <taxon>Triticinae</taxon>
        <taxon>Aegilops</taxon>
    </lineage>
</organism>
<name>A0A453RP41_AEGTS</name>